<organism evidence="3 4">
    <name type="scientific">Caerostris darwini</name>
    <dbReference type="NCBI Taxonomy" id="1538125"/>
    <lineage>
        <taxon>Eukaryota</taxon>
        <taxon>Metazoa</taxon>
        <taxon>Ecdysozoa</taxon>
        <taxon>Arthropoda</taxon>
        <taxon>Chelicerata</taxon>
        <taxon>Arachnida</taxon>
        <taxon>Araneae</taxon>
        <taxon>Araneomorphae</taxon>
        <taxon>Entelegynae</taxon>
        <taxon>Araneoidea</taxon>
        <taxon>Araneidae</taxon>
        <taxon>Caerostris</taxon>
    </lineage>
</organism>
<reference evidence="3 4" key="1">
    <citation type="submission" date="2021-06" db="EMBL/GenBank/DDBJ databases">
        <title>Caerostris darwini draft genome.</title>
        <authorList>
            <person name="Kono N."/>
            <person name="Arakawa K."/>
        </authorList>
    </citation>
    <scope>NUCLEOTIDE SEQUENCE [LARGE SCALE GENOMIC DNA]</scope>
</reference>
<evidence type="ECO:0000313" key="4">
    <source>
        <dbReference type="Proteomes" id="UP001054837"/>
    </source>
</evidence>
<gene>
    <name evidence="3" type="primary">AVEN_18372_1</name>
    <name evidence="3" type="ORF">CDAR_36711</name>
</gene>
<feature type="region of interest" description="Disordered" evidence="2">
    <location>
        <begin position="632"/>
        <end position="666"/>
    </location>
</feature>
<dbReference type="EMBL" id="BPLQ01011974">
    <property type="protein sequence ID" value="GIY61741.1"/>
    <property type="molecule type" value="Genomic_DNA"/>
</dbReference>
<comment type="caution">
    <text evidence="3">The sequence shown here is derived from an EMBL/GenBank/DDBJ whole genome shotgun (WGS) entry which is preliminary data.</text>
</comment>
<keyword evidence="1" id="KW-0175">Coiled coil</keyword>
<accession>A0AAV4UVH5</accession>
<evidence type="ECO:0000256" key="2">
    <source>
        <dbReference type="SAM" id="MobiDB-lite"/>
    </source>
</evidence>
<feature type="coiled-coil region" evidence="1">
    <location>
        <begin position="153"/>
        <end position="324"/>
    </location>
</feature>
<feature type="compositionally biased region" description="Polar residues" evidence="2">
    <location>
        <begin position="572"/>
        <end position="582"/>
    </location>
</feature>
<feature type="region of interest" description="Disordered" evidence="2">
    <location>
        <begin position="562"/>
        <end position="582"/>
    </location>
</feature>
<keyword evidence="4" id="KW-1185">Reference proteome</keyword>
<feature type="coiled-coil region" evidence="1">
    <location>
        <begin position="34"/>
        <end position="68"/>
    </location>
</feature>
<evidence type="ECO:0000313" key="3">
    <source>
        <dbReference type="EMBL" id="GIY61741.1"/>
    </source>
</evidence>
<dbReference type="AlphaFoldDB" id="A0AAV4UVH5"/>
<proteinExistence type="predicted"/>
<sequence length="771" mass="89386">MDRKKKTHKLDNNERGDVKPITSVLRDLIKDPTLLKQRKILEEVQKILEKANENERKLNAKCMKLQSEIAANESKIRAAIQLSEEDKNTIDTLREELEKAWKTADELRLAHSRNSEISHSLNDDRLSRKDMSRNSVLSLQTSLSNCDKSETSQKQSEAANKILQNELKTQKKTSERLKSEIKQLQLQIQSANSVLDEKNKKIEQLQTNLKVLENLNSDREQEDQHALFNEIETSKLQIFELEEELTNKEKLIEELTRDSNLKASKLEKMEKELMESNKVNKLFSEKRNTTKCLKEIVHNEQNSNKCSNKKHKNLEKQINRLIIKSNEMVVKLNLLQFKLDEKVNLIYTIQNDNSTLSSVLHTTSKMYDELSAKYDVLKDETNKKTKTIRELENIRNKHVSVLGVLETQKCDLKKELAAYEHCNYPEKINTLENEILITKADVEKIENSLENASQELSRIRRTAVEHQKTLSSFLHMIDSAHVVYNTNTRTPFERSNSVTVLEDNSEIENLAFKLEEKIVGLLEHCQELMIEKYKLYDEIEYLKNNSKISDEKKETEQTEIEVACSETEQNRSKGTSFSMDNENIVNTDNCTISDAKLDYKEENQELGAEREEINSFKYETYISRLKNEGSHTDLKENEQHSSSQNLPSEKDFDISSSAAEPEQNSEIRFSSYENLSSESEVQDTNSNILTTEEATVSHRKITKRNRSIPEVVSSHDLVKYRSQLRLKQKTLDLMALEINSNSSSFNVNSDIYRKGYLKKNQKPLSGRKFKF</sequence>
<dbReference type="Proteomes" id="UP001054837">
    <property type="component" value="Unassembled WGS sequence"/>
</dbReference>
<evidence type="ECO:0000256" key="1">
    <source>
        <dbReference type="SAM" id="Coils"/>
    </source>
</evidence>
<protein>
    <submittedName>
        <fullName evidence="3">Uncharacterized protein</fullName>
    </submittedName>
</protein>
<feature type="coiled-coil region" evidence="1">
    <location>
        <begin position="428"/>
        <end position="469"/>
    </location>
</feature>
<name>A0AAV4UVH5_9ARAC</name>
<feature type="compositionally biased region" description="Polar residues" evidence="2">
    <location>
        <begin position="654"/>
        <end position="666"/>
    </location>
</feature>